<dbReference type="Proteomes" id="UP000001188">
    <property type="component" value="Chromosome"/>
</dbReference>
<dbReference type="AlphaFoldDB" id="B0RTA1"/>
<sequence length="182" mass="19379">MRWPALKDAVDRMRFCAPLPPGAVCRCRSPMTGWDAARCLPGKSHDGPRKTDVCLAAGPGWALFLAIAYVARPSEDSMPELLQLAGVVAMSICGLLGSLGLRLSSGRGLCKADHGRAQGGDQQCYPNHHQMPATSVDEGLDVQGRGSKRPMACGRRGGRMVVVRMSGMGGVATARAWLHRRG</sequence>
<name>B0RTA1_XANCB</name>
<feature type="transmembrane region" description="Helical" evidence="1">
    <location>
        <begin position="53"/>
        <end position="71"/>
    </location>
</feature>
<dbReference type="KEGG" id="xca:xcc-b100_2330"/>
<accession>B0RTA1</accession>
<evidence type="ECO:0000313" key="3">
    <source>
        <dbReference type="Proteomes" id="UP000001188"/>
    </source>
</evidence>
<keyword evidence="1" id="KW-0812">Transmembrane</keyword>
<protein>
    <submittedName>
        <fullName evidence="2">Membrane protein</fullName>
    </submittedName>
</protein>
<gene>
    <name evidence="2" type="ORF">XCCB100_2330</name>
</gene>
<evidence type="ECO:0000256" key="1">
    <source>
        <dbReference type="SAM" id="Phobius"/>
    </source>
</evidence>
<keyword evidence="1" id="KW-0472">Membrane</keyword>
<dbReference type="HOGENOM" id="CLU_1481413_0_0_6"/>
<evidence type="ECO:0000313" key="2">
    <source>
        <dbReference type="EMBL" id="CAP51687.1"/>
    </source>
</evidence>
<dbReference type="EMBL" id="AM920689">
    <property type="protein sequence ID" value="CAP51687.1"/>
    <property type="molecule type" value="Genomic_DNA"/>
</dbReference>
<organism evidence="2 3">
    <name type="scientific">Xanthomonas campestris pv. campestris (strain B100)</name>
    <dbReference type="NCBI Taxonomy" id="509169"/>
    <lineage>
        <taxon>Bacteria</taxon>
        <taxon>Pseudomonadati</taxon>
        <taxon>Pseudomonadota</taxon>
        <taxon>Gammaproteobacteria</taxon>
        <taxon>Lysobacterales</taxon>
        <taxon>Lysobacteraceae</taxon>
        <taxon>Xanthomonas</taxon>
    </lineage>
</organism>
<keyword evidence="1" id="KW-1133">Transmembrane helix</keyword>
<reference evidence="2 3" key="1">
    <citation type="journal article" date="2008" name="J. Biotechnol.">
        <title>The genome of Xanthomonas campestris pv. campestris B100 and its use for the reconstruction of metabolic pathways involved in xanthan biosynthesis.</title>
        <authorList>
            <person name="Vorholter F.J."/>
            <person name="Schneiker S."/>
            <person name="Goesmann A."/>
            <person name="Krause L."/>
            <person name="Bekel T."/>
            <person name="Kaiser O."/>
            <person name="Linke B."/>
            <person name="Patschkowski T."/>
            <person name="Ruckert C."/>
            <person name="Schmid J."/>
            <person name="Sidhu V.K."/>
            <person name="Sieber V."/>
            <person name="Tauch A."/>
            <person name="Watt S.A."/>
            <person name="Weisshaar B."/>
            <person name="Becker A."/>
            <person name="Niehaus K."/>
            <person name="Puhler A."/>
        </authorList>
    </citation>
    <scope>NUCLEOTIDE SEQUENCE [LARGE SCALE GENOMIC DNA]</scope>
    <source>
        <strain evidence="2 3">B100</strain>
    </source>
</reference>
<proteinExistence type="predicted"/>
<feature type="transmembrane region" description="Helical" evidence="1">
    <location>
        <begin position="83"/>
        <end position="101"/>
    </location>
</feature>